<gene>
    <name evidence="1" type="ORF">NSCI0253_LOCUS31216</name>
</gene>
<evidence type="ECO:0000313" key="1">
    <source>
        <dbReference type="EMBL" id="CAD8856864.1"/>
    </source>
</evidence>
<proteinExistence type="predicted"/>
<accession>A0A7S1AK38</accession>
<dbReference type="EMBL" id="HBFQ01044080">
    <property type="protein sequence ID" value="CAD8856864.1"/>
    <property type="molecule type" value="Transcribed_RNA"/>
</dbReference>
<name>A0A7S1AK38_NOCSC</name>
<reference evidence="1" key="1">
    <citation type="submission" date="2021-01" db="EMBL/GenBank/DDBJ databases">
        <authorList>
            <person name="Corre E."/>
            <person name="Pelletier E."/>
            <person name="Niang G."/>
            <person name="Scheremetjew M."/>
            <person name="Finn R."/>
            <person name="Kale V."/>
            <person name="Holt S."/>
            <person name="Cochrane G."/>
            <person name="Meng A."/>
            <person name="Brown T."/>
            <person name="Cohen L."/>
        </authorList>
    </citation>
    <scope>NUCLEOTIDE SEQUENCE</scope>
</reference>
<sequence>MSDDKYFAKNKAAVPAGSVTCAILFVKQMAHMPKPRLLEAALNSAIRAAVTWKATGNPPIEAFGAAVAALNRGGWSGRLAFTSAPGVWQDISFP</sequence>
<dbReference type="AlphaFoldDB" id="A0A7S1AK38"/>
<protein>
    <submittedName>
        <fullName evidence="1">Uncharacterized protein</fullName>
    </submittedName>
</protein>
<organism evidence="1">
    <name type="scientific">Noctiluca scintillans</name>
    <name type="common">Sea sparkle</name>
    <name type="synonym">Red tide dinoflagellate</name>
    <dbReference type="NCBI Taxonomy" id="2966"/>
    <lineage>
        <taxon>Eukaryota</taxon>
        <taxon>Sar</taxon>
        <taxon>Alveolata</taxon>
        <taxon>Dinophyceae</taxon>
        <taxon>Noctilucales</taxon>
        <taxon>Noctilucaceae</taxon>
        <taxon>Noctiluca</taxon>
    </lineage>
</organism>